<reference evidence="2 3" key="1">
    <citation type="submission" date="2023-11" db="EMBL/GenBank/DDBJ databases">
        <authorList>
            <person name="Xu M."/>
            <person name="Jiang T."/>
        </authorList>
    </citation>
    <scope>NUCLEOTIDE SEQUENCE [LARGE SCALE GENOMIC DNA]</scope>
    <source>
        <strain evidence="2 3">SD</strain>
    </source>
</reference>
<proteinExistence type="predicted"/>
<dbReference type="EMBL" id="JAXAVX010000005">
    <property type="protein sequence ID" value="MDX8152355.1"/>
    <property type="molecule type" value="Genomic_DNA"/>
</dbReference>
<dbReference type="InterPro" id="IPR018745">
    <property type="entry name" value="MpsC"/>
</dbReference>
<keyword evidence="3" id="KW-1185">Reference proteome</keyword>
<dbReference type="RefSeq" id="WP_319954509.1">
    <property type="nucleotide sequence ID" value="NZ_JAXAVX010000005.1"/>
</dbReference>
<dbReference type="Proteomes" id="UP001277761">
    <property type="component" value="Unassembled WGS sequence"/>
</dbReference>
<evidence type="ECO:0000313" key="3">
    <source>
        <dbReference type="Proteomes" id="UP001277761"/>
    </source>
</evidence>
<evidence type="ECO:0000313" key="2">
    <source>
        <dbReference type="EMBL" id="MDX8152355.1"/>
    </source>
</evidence>
<organism evidence="2 3">
    <name type="scientific">Patulibacter brassicae</name>
    <dbReference type="NCBI Taxonomy" id="1705717"/>
    <lineage>
        <taxon>Bacteria</taxon>
        <taxon>Bacillati</taxon>
        <taxon>Actinomycetota</taxon>
        <taxon>Thermoleophilia</taxon>
        <taxon>Solirubrobacterales</taxon>
        <taxon>Patulibacteraceae</taxon>
        <taxon>Patulibacter</taxon>
    </lineage>
</organism>
<gene>
    <name evidence="2" type="ORF">SK069_12165</name>
</gene>
<sequence>MAASDDARPGTTSSPPLLEVSNRVVALHKRYYGKGPESTRVIFHGDTLVVILRGGFTRIERTLVDEGLEDQVLQQRRDLQAVMEERYVDLVRTTLGREVEAFLSANHHDPDVQVEIFLLRPADD</sequence>
<name>A0ABU4VLL8_9ACTN</name>
<protein>
    <submittedName>
        <fullName evidence="2">Na-translocating system protein MpsC family protein</fullName>
    </submittedName>
</protein>
<feature type="domain" description="Na+-translocating membrane potential-generating system MpsC" evidence="1">
    <location>
        <begin position="19"/>
        <end position="119"/>
    </location>
</feature>
<dbReference type="Pfam" id="PF10057">
    <property type="entry name" value="MpsC"/>
    <property type="match status" value="1"/>
</dbReference>
<evidence type="ECO:0000259" key="1">
    <source>
        <dbReference type="Pfam" id="PF10057"/>
    </source>
</evidence>
<accession>A0ABU4VLL8</accession>
<comment type="caution">
    <text evidence="2">The sequence shown here is derived from an EMBL/GenBank/DDBJ whole genome shotgun (WGS) entry which is preliminary data.</text>
</comment>